<name>A0A6L6QKD7_9BURK</name>
<dbReference type="PROSITE" id="PS51203">
    <property type="entry name" value="CS"/>
    <property type="match status" value="1"/>
</dbReference>
<organism evidence="5 6">
    <name type="scientific">Massilia eburnea</name>
    <dbReference type="NCBI Taxonomy" id="1776165"/>
    <lineage>
        <taxon>Bacteria</taxon>
        <taxon>Pseudomonadati</taxon>
        <taxon>Pseudomonadota</taxon>
        <taxon>Betaproteobacteria</taxon>
        <taxon>Burkholderiales</taxon>
        <taxon>Oxalobacteraceae</taxon>
        <taxon>Telluria group</taxon>
        <taxon>Massilia</taxon>
    </lineage>
</organism>
<dbReference type="Pfam" id="PF00011">
    <property type="entry name" value="HSP20"/>
    <property type="match status" value="1"/>
</dbReference>
<dbReference type="PROSITE" id="PS01031">
    <property type="entry name" value="SHSP"/>
    <property type="match status" value="1"/>
</dbReference>
<dbReference type="InterPro" id="IPR002068">
    <property type="entry name" value="A-crystallin/Hsp20_dom"/>
</dbReference>
<dbReference type="InterPro" id="IPR008978">
    <property type="entry name" value="HSP20-like_chaperone"/>
</dbReference>
<comment type="caution">
    <text evidence="5">The sequence shown here is derived from an EMBL/GenBank/DDBJ whole genome shotgun (WGS) entry which is preliminary data.</text>
</comment>
<dbReference type="InterPro" id="IPR031107">
    <property type="entry name" value="Small_HSP"/>
</dbReference>
<dbReference type="EMBL" id="WNKX01000015">
    <property type="protein sequence ID" value="MTW12645.1"/>
    <property type="molecule type" value="Genomic_DNA"/>
</dbReference>
<dbReference type="Gene3D" id="2.60.40.790">
    <property type="match status" value="1"/>
</dbReference>
<evidence type="ECO:0000313" key="6">
    <source>
        <dbReference type="Proteomes" id="UP000472320"/>
    </source>
</evidence>
<evidence type="ECO:0000259" key="3">
    <source>
        <dbReference type="PROSITE" id="PS01031"/>
    </source>
</evidence>
<evidence type="ECO:0000256" key="1">
    <source>
        <dbReference type="PROSITE-ProRule" id="PRU00285"/>
    </source>
</evidence>
<evidence type="ECO:0000313" key="5">
    <source>
        <dbReference type="EMBL" id="MTW12645.1"/>
    </source>
</evidence>
<dbReference type="OrthoDB" id="9808910at2"/>
<proteinExistence type="inferred from homology"/>
<dbReference type="InterPro" id="IPR007052">
    <property type="entry name" value="CS_dom"/>
</dbReference>
<feature type="domain" description="CS" evidence="4">
    <location>
        <begin position="41"/>
        <end position="148"/>
    </location>
</feature>
<dbReference type="Proteomes" id="UP000472320">
    <property type="component" value="Unassembled WGS sequence"/>
</dbReference>
<comment type="similarity">
    <text evidence="1 2">Belongs to the small heat shock protein (HSP20) family.</text>
</comment>
<reference evidence="5 6" key="1">
    <citation type="submission" date="2019-11" db="EMBL/GenBank/DDBJ databases">
        <title>Type strains purchased from KCTC, JCM and DSMZ.</title>
        <authorList>
            <person name="Lu H."/>
        </authorList>
    </citation>
    <scope>NUCLEOTIDE SEQUENCE [LARGE SCALE GENOMIC DNA]</scope>
    <source>
        <strain evidence="5 6">JCM 31587</strain>
    </source>
</reference>
<dbReference type="PANTHER" id="PTHR11527">
    <property type="entry name" value="HEAT-SHOCK PROTEIN 20 FAMILY MEMBER"/>
    <property type="match status" value="1"/>
</dbReference>
<dbReference type="RefSeq" id="WP_155455573.1">
    <property type="nucleotide sequence ID" value="NZ_WNKX01000015.1"/>
</dbReference>
<sequence length="148" mass="16985">MANLRRYDPLTELARFDPFRNFEDLFRDFRMANITREGEGRQPIRIDVHEDEKAYTVRADVPGVNKDDIKVDISGNRVTISAETKRVADEKQGGNIVRSERYFGEQYRSFTLEHDIDDSKASAKCEGGVLELTLPKKAQQGGRKLQIH</sequence>
<keyword evidence="6" id="KW-1185">Reference proteome</keyword>
<evidence type="ECO:0000256" key="2">
    <source>
        <dbReference type="RuleBase" id="RU003616"/>
    </source>
</evidence>
<dbReference type="CDD" id="cd06464">
    <property type="entry name" value="ACD_sHsps-like"/>
    <property type="match status" value="1"/>
</dbReference>
<dbReference type="SUPFAM" id="SSF49764">
    <property type="entry name" value="HSP20-like chaperones"/>
    <property type="match status" value="1"/>
</dbReference>
<evidence type="ECO:0000259" key="4">
    <source>
        <dbReference type="PROSITE" id="PS51203"/>
    </source>
</evidence>
<dbReference type="AlphaFoldDB" id="A0A6L6QKD7"/>
<feature type="domain" description="SHSP" evidence="3">
    <location>
        <begin position="35"/>
        <end position="148"/>
    </location>
</feature>
<gene>
    <name evidence="5" type="ORF">GM658_18710</name>
</gene>
<protein>
    <submittedName>
        <fullName evidence="5">Hsp20 family protein</fullName>
    </submittedName>
</protein>
<accession>A0A6L6QKD7</accession>